<keyword evidence="4" id="KW-0731">Sigma factor</keyword>
<keyword evidence="3" id="KW-0805">Transcription regulation</keyword>
<feature type="domain" description="RNA polymerase sigma factor 70 region 4 type 2" evidence="7">
    <location>
        <begin position="111"/>
        <end position="161"/>
    </location>
</feature>
<dbReference type="InterPro" id="IPR036388">
    <property type="entry name" value="WH-like_DNA-bd_sf"/>
</dbReference>
<dbReference type="SUPFAM" id="SSF54427">
    <property type="entry name" value="NTF2-like"/>
    <property type="match status" value="1"/>
</dbReference>
<dbReference type="Gene3D" id="3.10.450.50">
    <property type="match status" value="1"/>
</dbReference>
<evidence type="ECO:0000256" key="5">
    <source>
        <dbReference type="ARBA" id="ARBA00023163"/>
    </source>
</evidence>
<dbReference type="SUPFAM" id="SSF88946">
    <property type="entry name" value="Sigma2 domain of RNA polymerase sigma factors"/>
    <property type="match status" value="1"/>
</dbReference>
<dbReference type="RefSeq" id="WP_091676584.1">
    <property type="nucleotide sequence ID" value="NZ_FOKG01000019.1"/>
</dbReference>
<evidence type="ECO:0000256" key="3">
    <source>
        <dbReference type="ARBA" id="ARBA00023015"/>
    </source>
</evidence>
<dbReference type="InterPro" id="IPR013325">
    <property type="entry name" value="RNA_pol_sigma_r2"/>
</dbReference>
<comment type="similarity">
    <text evidence="1">Belongs to the sigma-70 factor family. ECF subfamily.</text>
</comment>
<name>A0A1I1C0C2_9PSEU</name>
<dbReference type="Gene3D" id="1.10.10.10">
    <property type="entry name" value="Winged helix-like DNA-binding domain superfamily/Winged helix DNA-binding domain"/>
    <property type="match status" value="1"/>
</dbReference>
<accession>A0A1I1C0C2</accession>
<dbReference type="NCBIfam" id="TIGR02937">
    <property type="entry name" value="sigma70-ECF"/>
    <property type="match status" value="1"/>
</dbReference>
<evidence type="ECO:0000256" key="4">
    <source>
        <dbReference type="ARBA" id="ARBA00023082"/>
    </source>
</evidence>
<dbReference type="NCBIfam" id="NF007214">
    <property type="entry name" value="PRK09636.1"/>
    <property type="match status" value="1"/>
</dbReference>
<dbReference type="InterPro" id="IPR007627">
    <property type="entry name" value="RNA_pol_sigma70_r2"/>
</dbReference>
<dbReference type="AlphaFoldDB" id="A0A1I1C0C2"/>
<sequence>MDERHPLTERFEEQRPRLRAVAYRMLGSVSEADDAVQEAWLRLNRADVSGVENLPAWLTTVVTRVCLNVLRSRESRREEPFDAHLPDPVAAEGAGNDPEQEALLADSVGLALLVVLDALAPAERIAFVLHDMFAVPFDEVAGMLERSPAAVRQLASRARRRVKGAEPVPDADLSLQRRVVDAFLAAARGGDFDALVTLLDSDVVLRADRAAGPTPAPILVRGARNVARGARLATERARFTQPALVNGAVGLVMAPRGRLTLALGFTFTGGRITEIDVIADPERLAKLDLAVLG</sequence>
<dbReference type="InterPro" id="IPR052704">
    <property type="entry name" value="ECF_Sigma-70_Domain"/>
</dbReference>
<gene>
    <name evidence="8" type="ORF">SAMN05216266_11953</name>
</gene>
<dbReference type="InterPro" id="IPR014284">
    <property type="entry name" value="RNA_pol_sigma-70_dom"/>
</dbReference>
<dbReference type="InterPro" id="IPR013324">
    <property type="entry name" value="RNA_pol_sigma_r3/r4-like"/>
</dbReference>
<dbReference type="STRING" id="490629.SAMN05216266_11953"/>
<dbReference type="InterPro" id="IPR032710">
    <property type="entry name" value="NTF2-like_dom_sf"/>
</dbReference>
<dbReference type="Gene3D" id="1.10.1740.10">
    <property type="match status" value="1"/>
</dbReference>
<dbReference type="InterPro" id="IPR013249">
    <property type="entry name" value="RNA_pol_sigma70_r4_t2"/>
</dbReference>
<feature type="domain" description="RNA polymerase sigma-70 region 2" evidence="6">
    <location>
        <begin position="11"/>
        <end position="74"/>
    </location>
</feature>
<dbReference type="GO" id="GO:0003677">
    <property type="term" value="F:DNA binding"/>
    <property type="evidence" value="ECO:0007669"/>
    <property type="project" value="InterPro"/>
</dbReference>
<dbReference type="EMBL" id="FOKG01000019">
    <property type="protein sequence ID" value="SFB55777.1"/>
    <property type="molecule type" value="Genomic_DNA"/>
</dbReference>
<evidence type="ECO:0000259" key="6">
    <source>
        <dbReference type="Pfam" id="PF04542"/>
    </source>
</evidence>
<dbReference type="Proteomes" id="UP000243799">
    <property type="component" value="Unassembled WGS sequence"/>
</dbReference>
<evidence type="ECO:0000256" key="2">
    <source>
        <dbReference type="ARBA" id="ARBA00011344"/>
    </source>
</evidence>
<keyword evidence="5" id="KW-0804">Transcription</keyword>
<dbReference type="PANTHER" id="PTHR30173:SF43">
    <property type="entry name" value="ECF RNA POLYMERASE SIGMA FACTOR SIGI-RELATED"/>
    <property type="match status" value="1"/>
</dbReference>
<proteinExistence type="inferred from homology"/>
<dbReference type="Pfam" id="PF04542">
    <property type="entry name" value="Sigma70_r2"/>
    <property type="match status" value="1"/>
</dbReference>
<dbReference type="PANTHER" id="PTHR30173">
    <property type="entry name" value="SIGMA 19 FACTOR"/>
    <property type="match status" value="1"/>
</dbReference>
<evidence type="ECO:0000256" key="1">
    <source>
        <dbReference type="ARBA" id="ARBA00010641"/>
    </source>
</evidence>
<keyword evidence="9" id="KW-1185">Reference proteome</keyword>
<organism evidence="8 9">
    <name type="scientific">Amycolatopsis marina</name>
    <dbReference type="NCBI Taxonomy" id="490629"/>
    <lineage>
        <taxon>Bacteria</taxon>
        <taxon>Bacillati</taxon>
        <taxon>Actinomycetota</taxon>
        <taxon>Actinomycetes</taxon>
        <taxon>Pseudonocardiales</taxon>
        <taxon>Pseudonocardiaceae</taxon>
        <taxon>Amycolatopsis</taxon>
    </lineage>
</organism>
<dbReference type="GO" id="GO:0006352">
    <property type="term" value="P:DNA-templated transcription initiation"/>
    <property type="evidence" value="ECO:0007669"/>
    <property type="project" value="InterPro"/>
</dbReference>
<evidence type="ECO:0000313" key="9">
    <source>
        <dbReference type="Proteomes" id="UP000243799"/>
    </source>
</evidence>
<reference evidence="9" key="1">
    <citation type="submission" date="2016-10" db="EMBL/GenBank/DDBJ databases">
        <authorList>
            <person name="Varghese N."/>
            <person name="Submissions S."/>
        </authorList>
    </citation>
    <scope>NUCLEOTIDE SEQUENCE [LARGE SCALE GENOMIC DNA]</scope>
    <source>
        <strain evidence="9">CGMCC 4.3568</strain>
    </source>
</reference>
<dbReference type="SUPFAM" id="SSF88659">
    <property type="entry name" value="Sigma3 and sigma4 domains of RNA polymerase sigma factors"/>
    <property type="match status" value="1"/>
</dbReference>
<dbReference type="GO" id="GO:0016987">
    <property type="term" value="F:sigma factor activity"/>
    <property type="evidence" value="ECO:0007669"/>
    <property type="project" value="UniProtKB-KW"/>
</dbReference>
<protein>
    <submittedName>
        <fullName evidence="8">RNA polymerase, sigma subunit, ECF family</fullName>
    </submittedName>
</protein>
<dbReference type="Pfam" id="PF08281">
    <property type="entry name" value="Sigma70_r4_2"/>
    <property type="match status" value="1"/>
</dbReference>
<evidence type="ECO:0000313" key="8">
    <source>
        <dbReference type="EMBL" id="SFB55777.1"/>
    </source>
</evidence>
<dbReference type="OrthoDB" id="3211555at2"/>
<comment type="subunit">
    <text evidence="2">Interacts transiently with the RNA polymerase catalytic core formed by RpoA, RpoB, RpoC and RpoZ (2 alpha, 1 beta, 1 beta' and 1 omega subunit) to form the RNA polymerase holoenzyme that can initiate transcription.</text>
</comment>
<evidence type="ECO:0000259" key="7">
    <source>
        <dbReference type="Pfam" id="PF08281"/>
    </source>
</evidence>